<evidence type="ECO:0000259" key="2">
    <source>
        <dbReference type="SMART" id="SM00645"/>
    </source>
</evidence>
<evidence type="ECO:0000256" key="1">
    <source>
        <dbReference type="ARBA" id="ARBA00008455"/>
    </source>
</evidence>
<dbReference type="PROSITE" id="PS00639">
    <property type="entry name" value="THIOL_PROTEASE_HIS"/>
    <property type="match status" value="1"/>
</dbReference>
<evidence type="ECO:0000313" key="3">
    <source>
        <dbReference type="EMBL" id="QLJ98402.1"/>
    </source>
</evidence>
<dbReference type="InterPro" id="IPR038765">
    <property type="entry name" value="Papain-like_cys_pep_sf"/>
</dbReference>
<dbReference type="AlphaFoldDB" id="A0A7D6CAC1"/>
<gene>
    <name evidence="3" type="ORF">HZU44_27575</name>
</gene>
<dbReference type="Pfam" id="PF00112">
    <property type="entry name" value="Peptidase_C1"/>
    <property type="match status" value="1"/>
</dbReference>
<dbReference type="Gene3D" id="3.90.70.10">
    <property type="entry name" value="Cysteine proteinases"/>
    <property type="match status" value="1"/>
</dbReference>
<dbReference type="SUPFAM" id="SSF54001">
    <property type="entry name" value="Cysteine proteinases"/>
    <property type="match status" value="1"/>
</dbReference>
<dbReference type="InterPro" id="IPR000668">
    <property type="entry name" value="Peptidase_C1A_C"/>
</dbReference>
<dbReference type="GO" id="GO:0008234">
    <property type="term" value="F:cysteine-type peptidase activity"/>
    <property type="evidence" value="ECO:0007669"/>
    <property type="project" value="InterPro"/>
</dbReference>
<dbReference type="GO" id="GO:0006508">
    <property type="term" value="P:proteolysis"/>
    <property type="evidence" value="ECO:0007669"/>
    <property type="project" value="InterPro"/>
</dbReference>
<dbReference type="EMBL" id="CP058905">
    <property type="protein sequence ID" value="QLJ98402.1"/>
    <property type="molecule type" value="Genomic_DNA"/>
</dbReference>
<organism evidence="3">
    <name type="scientific">Micromonospora carbonacea</name>
    <dbReference type="NCBI Taxonomy" id="47853"/>
    <lineage>
        <taxon>Bacteria</taxon>
        <taxon>Bacillati</taxon>
        <taxon>Actinomycetota</taxon>
        <taxon>Actinomycetes</taxon>
        <taxon>Micromonosporales</taxon>
        <taxon>Micromonosporaceae</taxon>
        <taxon>Micromonospora</taxon>
    </lineage>
</organism>
<dbReference type="PANTHER" id="PTHR12411">
    <property type="entry name" value="CYSTEINE PROTEASE FAMILY C1-RELATED"/>
    <property type="match status" value="1"/>
</dbReference>
<dbReference type="SMART" id="SM00645">
    <property type="entry name" value="Pept_C1"/>
    <property type="match status" value="1"/>
</dbReference>
<accession>A0A7D6CAC1</accession>
<reference evidence="3" key="1">
    <citation type="submission" date="2020-08" db="EMBL/GenBank/DDBJ databases">
        <title>A bifunctional nitrone conjugated secondary metabolite targeting the ribosome.</title>
        <authorList>
            <person name="Limbrick E.M."/>
            <person name="Graf M."/>
            <person name="Derewacz D.K."/>
            <person name="Nguyen F."/>
            <person name="Spraggins J.M."/>
            <person name="Wieland M."/>
            <person name="Ynigez-Gutierrez A.E."/>
            <person name="Reisman B.J."/>
            <person name="Zinshteyn B."/>
            <person name="McCulloch K."/>
            <person name="Iverson T.M."/>
            <person name="Green R."/>
            <person name="Wilson D.N."/>
            <person name="Bachmann B.O."/>
        </authorList>
    </citation>
    <scope>NUCLEOTIDE SEQUENCE</scope>
    <source>
        <strain evidence="3">Africana</strain>
    </source>
</reference>
<sequence>MPADNEFLEQLQARLAADPTANWTAEETSVSRLSKEEFRARLGYVPGPDELSLEERVQRSEEHRDVVRAAAAEAPPEWNWTNMNGIARSFVNPIRDQGSCGSCVAFGVTATIEAAARIAENIAYTDPNGNVLPELSPAQLFYCGGSYGCRNGWYPSAAFQYAERVGIVPESCFPYTPGDQPCNLCNDWQNELTVISGYSWTSDPSMMKAWLTTAPLTTCFTIYEDFRHYSGGVYKHRWGGQEGGHCVCVVGYNDYEQAWLCKNQWNTGWGQVPRFENEQYQPGLERGYFKIGYGECGIDATMWKVDGFSRIYTQY</sequence>
<feature type="domain" description="Peptidase C1A papain C-terminal" evidence="2">
    <location>
        <begin position="74"/>
        <end position="307"/>
    </location>
</feature>
<proteinExistence type="inferred from homology"/>
<protein>
    <submittedName>
        <fullName evidence="3">Peptidase</fullName>
    </submittedName>
</protein>
<dbReference type="InterPro" id="IPR013128">
    <property type="entry name" value="Peptidase_C1A"/>
</dbReference>
<dbReference type="InterPro" id="IPR025660">
    <property type="entry name" value="Pept_his_AS"/>
</dbReference>
<name>A0A7D6CAC1_9ACTN</name>
<comment type="similarity">
    <text evidence="1">Belongs to the peptidase C1 family.</text>
</comment>